<feature type="domain" description="LysM" evidence="1">
    <location>
        <begin position="2"/>
        <end position="46"/>
    </location>
</feature>
<dbReference type="SUPFAM" id="SSF53955">
    <property type="entry name" value="Lysozyme-like"/>
    <property type="match status" value="1"/>
</dbReference>
<name>A0A8H4RRQ7_9HELO</name>
<dbReference type="Gene3D" id="3.10.350.10">
    <property type="entry name" value="LysM domain"/>
    <property type="match status" value="1"/>
</dbReference>
<proteinExistence type="predicted"/>
<dbReference type="AlphaFoldDB" id="A0A8H4RRQ7"/>
<dbReference type="Pfam" id="PF01476">
    <property type="entry name" value="LysM"/>
    <property type="match status" value="1"/>
</dbReference>
<dbReference type="SUPFAM" id="SSF54106">
    <property type="entry name" value="LysM domain"/>
    <property type="match status" value="1"/>
</dbReference>
<organism evidence="2 3">
    <name type="scientific">Cudoniella acicularis</name>
    <dbReference type="NCBI Taxonomy" id="354080"/>
    <lineage>
        <taxon>Eukaryota</taxon>
        <taxon>Fungi</taxon>
        <taxon>Dikarya</taxon>
        <taxon>Ascomycota</taxon>
        <taxon>Pezizomycotina</taxon>
        <taxon>Leotiomycetes</taxon>
        <taxon>Helotiales</taxon>
        <taxon>Tricladiaceae</taxon>
        <taxon>Cudoniella</taxon>
    </lineage>
</organism>
<dbReference type="CDD" id="cd00118">
    <property type="entry name" value="LysM"/>
    <property type="match status" value="1"/>
</dbReference>
<protein>
    <recommendedName>
        <fullName evidence="1">LysM domain-containing protein</fullName>
    </recommendedName>
</protein>
<keyword evidence="3" id="KW-1185">Reference proteome</keyword>
<dbReference type="InterPro" id="IPR023346">
    <property type="entry name" value="Lysozyme-like_dom_sf"/>
</dbReference>
<dbReference type="EMBL" id="JAAMPI010000235">
    <property type="protein sequence ID" value="KAF4633745.1"/>
    <property type="molecule type" value="Genomic_DNA"/>
</dbReference>
<reference evidence="2 3" key="1">
    <citation type="submission" date="2020-03" db="EMBL/GenBank/DDBJ databases">
        <title>Draft Genome Sequence of Cudoniella acicularis.</title>
        <authorList>
            <person name="Buettner E."/>
            <person name="Kellner H."/>
        </authorList>
    </citation>
    <scope>NUCLEOTIDE SEQUENCE [LARGE SCALE GENOMIC DNA]</scope>
    <source>
        <strain evidence="2 3">DSM 108380</strain>
    </source>
</reference>
<evidence type="ECO:0000259" key="1">
    <source>
        <dbReference type="PROSITE" id="PS51782"/>
    </source>
</evidence>
<dbReference type="Gene3D" id="1.10.530.10">
    <property type="match status" value="1"/>
</dbReference>
<evidence type="ECO:0000313" key="2">
    <source>
        <dbReference type="EMBL" id="KAF4633745.1"/>
    </source>
</evidence>
<gene>
    <name evidence="2" type="ORF">G7Y89_g4363</name>
</gene>
<comment type="caution">
    <text evidence="2">The sequence shown here is derived from an EMBL/GenBank/DDBJ whole genome shotgun (WGS) entry which is preliminary data.</text>
</comment>
<sequence length="248" mass="26619">MGKCTVASGDTLSKIAESHKVSLDALEAANPGVTPEKLQVGQVLNLPSENQIPLHSNTGEIPGSQGGTNGGGNYINYSGPAANFPHPDTWAKYSVLWDTNSKLMKYHDSDEEIAMIKSAIEQVARESGCDVRAILCMIMQETGGNVRAGTTAVQVTNPGLMQSHNGVSFNPRDPRGSILQMVRDGTEGTATGDGLRQLVAKYGNYYEAFRGYNSGTVDKNQLNDGGVATPDYVRNIANRLMGHTWQNM</sequence>
<dbReference type="PROSITE" id="PS51782">
    <property type="entry name" value="LYSM"/>
    <property type="match status" value="1"/>
</dbReference>
<dbReference type="InterPro" id="IPR036779">
    <property type="entry name" value="LysM_dom_sf"/>
</dbReference>
<evidence type="ECO:0000313" key="3">
    <source>
        <dbReference type="Proteomes" id="UP000566819"/>
    </source>
</evidence>
<dbReference type="OrthoDB" id="1193027at2759"/>
<dbReference type="SMART" id="SM00257">
    <property type="entry name" value="LysM"/>
    <property type="match status" value="1"/>
</dbReference>
<accession>A0A8H4RRQ7</accession>
<dbReference type="Proteomes" id="UP000566819">
    <property type="component" value="Unassembled WGS sequence"/>
</dbReference>
<dbReference type="InterPro" id="IPR018392">
    <property type="entry name" value="LysM"/>
</dbReference>